<dbReference type="InterPro" id="IPR049328">
    <property type="entry name" value="TM_ErbB1"/>
</dbReference>
<organism evidence="7 8">
    <name type="scientific">Dendrothele bispora (strain CBS 962.96)</name>
    <dbReference type="NCBI Taxonomy" id="1314807"/>
    <lineage>
        <taxon>Eukaryota</taxon>
        <taxon>Fungi</taxon>
        <taxon>Dikarya</taxon>
        <taxon>Basidiomycota</taxon>
        <taxon>Agaricomycotina</taxon>
        <taxon>Agaricomycetes</taxon>
        <taxon>Agaricomycetidae</taxon>
        <taxon>Agaricales</taxon>
        <taxon>Agaricales incertae sedis</taxon>
        <taxon>Dendrothele</taxon>
    </lineage>
</organism>
<reference evidence="7 8" key="1">
    <citation type="journal article" date="2019" name="Nat. Ecol. Evol.">
        <title>Megaphylogeny resolves global patterns of mushroom evolution.</title>
        <authorList>
            <person name="Varga T."/>
            <person name="Krizsan K."/>
            <person name="Foldi C."/>
            <person name="Dima B."/>
            <person name="Sanchez-Garcia M."/>
            <person name="Sanchez-Ramirez S."/>
            <person name="Szollosi G.J."/>
            <person name="Szarkandi J.G."/>
            <person name="Papp V."/>
            <person name="Albert L."/>
            <person name="Andreopoulos W."/>
            <person name="Angelini C."/>
            <person name="Antonin V."/>
            <person name="Barry K.W."/>
            <person name="Bougher N.L."/>
            <person name="Buchanan P."/>
            <person name="Buyck B."/>
            <person name="Bense V."/>
            <person name="Catcheside P."/>
            <person name="Chovatia M."/>
            <person name="Cooper J."/>
            <person name="Damon W."/>
            <person name="Desjardin D."/>
            <person name="Finy P."/>
            <person name="Geml J."/>
            <person name="Haridas S."/>
            <person name="Hughes K."/>
            <person name="Justo A."/>
            <person name="Karasinski D."/>
            <person name="Kautmanova I."/>
            <person name="Kiss B."/>
            <person name="Kocsube S."/>
            <person name="Kotiranta H."/>
            <person name="LaButti K.M."/>
            <person name="Lechner B.E."/>
            <person name="Liimatainen K."/>
            <person name="Lipzen A."/>
            <person name="Lukacs Z."/>
            <person name="Mihaltcheva S."/>
            <person name="Morgado L.N."/>
            <person name="Niskanen T."/>
            <person name="Noordeloos M.E."/>
            <person name="Ohm R.A."/>
            <person name="Ortiz-Santana B."/>
            <person name="Ovrebo C."/>
            <person name="Racz N."/>
            <person name="Riley R."/>
            <person name="Savchenko A."/>
            <person name="Shiryaev A."/>
            <person name="Soop K."/>
            <person name="Spirin V."/>
            <person name="Szebenyi C."/>
            <person name="Tomsovsky M."/>
            <person name="Tulloss R.E."/>
            <person name="Uehling J."/>
            <person name="Grigoriev I.V."/>
            <person name="Vagvolgyi C."/>
            <person name="Papp T."/>
            <person name="Martin F.M."/>
            <person name="Miettinen O."/>
            <person name="Hibbett D.S."/>
            <person name="Nagy L.G."/>
        </authorList>
    </citation>
    <scope>NUCLEOTIDE SEQUENCE [LARGE SCALE GENOMIC DNA]</scope>
    <source>
        <strain evidence="7 8">CBS 962.96</strain>
    </source>
</reference>
<keyword evidence="2" id="KW-0547">Nucleotide-binding</keyword>
<dbReference type="GO" id="GO:0005524">
    <property type="term" value="F:ATP binding"/>
    <property type="evidence" value="ECO:0007669"/>
    <property type="project" value="UniProtKB-KW"/>
</dbReference>
<keyword evidence="5" id="KW-0812">Transmembrane</keyword>
<feature type="domain" description="Epidermal growth factor receptor-like transmembrane-juxtamembrane segment" evidence="6">
    <location>
        <begin position="348"/>
        <end position="380"/>
    </location>
</feature>
<gene>
    <name evidence="7" type="ORF">K435DRAFT_836527</name>
</gene>
<keyword evidence="5" id="KW-1133">Transmembrane helix</keyword>
<name>A0A4S8MHK0_DENBC</name>
<dbReference type="OrthoDB" id="2901006at2759"/>
<protein>
    <recommendedName>
        <fullName evidence="6">Epidermal growth factor receptor-like transmembrane-juxtamembrane segment domain-containing protein</fullName>
    </recommendedName>
</protein>
<keyword evidence="8" id="KW-1185">Reference proteome</keyword>
<dbReference type="Proteomes" id="UP000297245">
    <property type="component" value="Unassembled WGS sequence"/>
</dbReference>
<feature type="transmembrane region" description="Helical" evidence="5">
    <location>
        <begin position="347"/>
        <end position="370"/>
    </location>
</feature>
<feature type="compositionally biased region" description="Pro residues" evidence="4">
    <location>
        <begin position="327"/>
        <end position="340"/>
    </location>
</feature>
<evidence type="ECO:0000259" key="6">
    <source>
        <dbReference type="Pfam" id="PF21314"/>
    </source>
</evidence>
<keyword evidence="3" id="KW-0067">ATP-binding</keyword>
<dbReference type="Gene3D" id="2.60.120.260">
    <property type="entry name" value="Galactose-binding domain-like"/>
    <property type="match status" value="1"/>
</dbReference>
<feature type="region of interest" description="Disordered" evidence="4">
    <location>
        <begin position="319"/>
        <end position="346"/>
    </location>
</feature>
<dbReference type="EMBL" id="ML179079">
    <property type="protein sequence ID" value="THV02160.1"/>
    <property type="molecule type" value="Genomic_DNA"/>
</dbReference>
<keyword evidence="1" id="KW-0597">Phosphoprotein</keyword>
<dbReference type="AlphaFoldDB" id="A0A4S8MHK0"/>
<evidence type="ECO:0000256" key="5">
    <source>
        <dbReference type="SAM" id="Phobius"/>
    </source>
</evidence>
<evidence type="ECO:0000313" key="8">
    <source>
        <dbReference type="Proteomes" id="UP000297245"/>
    </source>
</evidence>
<sequence>MSNAVTIVLDDSIFLFDSNDDCDFAGGDGIFTTFNATIMRAKANCRFWYQKMEPGTTIEFYGFTPPQNTDQTFLVTANGSSDLAFPGTYPEPSIGDLFYTSTVTDEELATWEINMHTNGPLLIFDYAVVAVAEYEELQGKTIIVDDSNTEIQWEPEGNWEERRNYTLYGRAETIWVNDTDLHPATRPHGNGTHESDKVGDSLIFQFQGTSILVAGIAPLNRTVESLTDRPIFNPPLGYFNLGLNFTLDGYSQLVTFTNEDLSLPGGSPHFPYFRNDSLSEGNHTLIMTVVDVTGNTSVIIDYLTYNPSFATVRDKPTFSISNSTSAPSPPETQSPDPTPGPESDRGAIAGGVVGGVVFLVLLALGVWLVYRKKQQARRLYQRESQTMNAPTSNLTIAPFVLLDPTEPLPSKGYPIIFRNTLDIRKTARTNRTRTFLPPNLAYSNKYS</sequence>
<proteinExistence type="predicted"/>
<evidence type="ECO:0000313" key="7">
    <source>
        <dbReference type="EMBL" id="THV02160.1"/>
    </source>
</evidence>
<keyword evidence="5" id="KW-0472">Membrane</keyword>
<dbReference type="Gene3D" id="1.20.5.510">
    <property type="entry name" value="Single helix bin"/>
    <property type="match status" value="1"/>
</dbReference>
<evidence type="ECO:0000256" key="4">
    <source>
        <dbReference type="SAM" id="MobiDB-lite"/>
    </source>
</evidence>
<accession>A0A4S8MHK0</accession>
<dbReference type="Pfam" id="PF21314">
    <property type="entry name" value="TM_ErbB1"/>
    <property type="match status" value="1"/>
</dbReference>
<evidence type="ECO:0000256" key="1">
    <source>
        <dbReference type="ARBA" id="ARBA00022553"/>
    </source>
</evidence>
<evidence type="ECO:0000256" key="3">
    <source>
        <dbReference type="ARBA" id="ARBA00022840"/>
    </source>
</evidence>
<evidence type="ECO:0000256" key="2">
    <source>
        <dbReference type="ARBA" id="ARBA00022741"/>
    </source>
</evidence>